<dbReference type="PANTHER" id="PTHR44846">
    <property type="entry name" value="MANNOSYL-D-GLYCERATE TRANSPORT/METABOLISM SYSTEM REPRESSOR MNGR-RELATED"/>
    <property type="match status" value="1"/>
</dbReference>
<dbReference type="AlphaFoldDB" id="A0A1W1Y3D1"/>
<dbReference type="InterPro" id="IPR036390">
    <property type="entry name" value="WH_DNA-bd_sf"/>
</dbReference>
<dbReference type="InterPro" id="IPR000524">
    <property type="entry name" value="Tscrpt_reg_HTH_GntR"/>
</dbReference>
<dbReference type="SMART" id="SM00866">
    <property type="entry name" value="UTRA"/>
    <property type="match status" value="1"/>
</dbReference>
<dbReference type="Gene3D" id="3.40.1410.10">
    <property type="entry name" value="Chorismate lyase-like"/>
    <property type="match status" value="1"/>
</dbReference>
<dbReference type="SMART" id="SM00345">
    <property type="entry name" value="HTH_GNTR"/>
    <property type="match status" value="1"/>
</dbReference>
<name>A0A1W1Y3D1_9BURK</name>
<dbReference type="OrthoDB" id="7363114at2"/>
<keyword evidence="1" id="KW-0805">Transcription regulation</keyword>
<dbReference type="EMBL" id="FWXJ01000001">
    <property type="protein sequence ID" value="SMC30624.1"/>
    <property type="molecule type" value="Genomic_DNA"/>
</dbReference>
<reference evidence="5 6" key="1">
    <citation type="submission" date="2017-04" db="EMBL/GenBank/DDBJ databases">
        <authorList>
            <person name="Afonso C.L."/>
            <person name="Miller P.J."/>
            <person name="Scott M.A."/>
            <person name="Spackman E."/>
            <person name="Goraichik I."/>
            <person name="Dimitrov K.M."/>
            <person name="Suarez D.L."/>
            <person name="Swayne D.E."/>
        </authorList>
    </citation>
    <scope>NUCLEOTIDE SEQUENCE [LARGE SCALE GENOMIC DNA]</scope>
    <source>
        <strain evidence="5 6">VK13</strain>
    </source>
</reference>
<dbReference type="Pfam" id="PF07702">
    <property type="entry name" value="UTRA"/>
    <property type="match status" value="1"/>
</dbReference>
<dbReference type="RefSeq" id="WP_084282020.1">
    <property type="nucleotide sequence ID" value="NZ_FWXJ01000001.1"/>
</dbReference>
<dbReference type="CDD" id="cd07377">
    <property type="entry name" value="WHTH_GntR"/>
    <property type="match status" value="1"/>
</dbReference>
<evidence type="ECO:0000313" key="6">
    <source>
        <dbReference type="Proteomes" id="UP000192708"/>
    </source>
</evidence>
<dbReference type="InterPro" id="IPR028978">
    <property type="entry name" value="Chorismate_lyase_/UTRA_dom_sf"/>
</dbReference>
<dbReference type="PRINTS" id="PR00035">
    <property type="entry name" value="HTHGNTR"/>
</dbReference>
<dbReference type="InterPro" id="IPR036388">
    <property type="entry name" value="WH-like_DNA-bd_sf"/>
</dbReference>
<proteinExistence type="predicted"/>
<evidence type="ECO:0000256" key="2">
    <source>
        <dbReference type="ARBA" id="ARBA00023125"/>
    </source>
</evidence>
<keyword evidence="2" id="KW-0238">DNA-binding</keyword>
<evidence type="ECO:0000256" key="1">
    <source>
        <dbReference type="ARBA" id="ARBA00023015"/>
    </source>
</evidence>
<accession>A0A1W1Y3D1</accession>
<dbReference type="Proteomes" id="UP000192708">
    <property type="component" value="Unassembled WGS sequence"/>
</dbReference>
<dbReference type="Pfam" id="PF00392">
    <property type="entry name" value="GntR"/>
    <property type="match status" value="1"/>
</dbReference>
<keyword evidence="6" id="KW-1185">Reference proteome</keyword>
<evidence type="ECO:0000256" key="3">
    <source>
        <dbReference type="ARBA" id="ARBA00023163"/>
    </source>
</evidence>
<gene>
    <name evidence="5" type="ORF">SAMN06296008_101228</name>
</gene>
<dbReference type="GO" id="GO:0003700">
    <property type="term" value="F:DNA-binding transcription factor activity"/>
    <property type="evidence" value="ECO:0007669"/>
    <property type="project" value="InterPro"/>
</dbReference>
<protein>
    <submittedName>
        <fullName evidence="5">Transcriptional regulator, GntR family</fullName>
    </submittedName>
</protein>
<dbReference type="GO" id="GO:0045892">
    <property type="term" value="P:negative regulation of DNA-templated transcription"/>
    <property type="evidence" value="ECO:0007669"/>
    <property type="project" value="TreeGrafter"/>
</dbReference>
<feature type="domain" description="HTH gntR-type" evidence="4">
    <location>
        <begin position="7"/>
        <end position="75"/>
    </location>
</feature>
<dbReference type="PANTHER" id="PTHR44846:SF1">
    <property type="entry name" value="MANNOSYL-D-GLYCERATE TRANSPORT_METABOLISM SYSTEM REPRESSOR MNGR-RELATED"/>
    <property type="match status" value="1"/>
</dbReference>
<dbReference type="Gene3D" id="1.10.10.10">
    <property type="entry name" value="Winged helix-like DNA-binding domain superfamily/Winged helix DNA-binding domain"/>
    <property type="match status" value="1"/>
</dbReference>
<dbReference type="InterPro" id="IPR011663">
    <property type="entry name" value="UTRA"/>
</dbReference>
<dbReference type="SUPFAM" id="SSF64288">
    <property type="entry name" value="Chorismate lyase-like"/>
    <property type="match status" value="1"/>
</dbReference>
<keyword evidence="3" id="KW-0804">Transcription</keyword>
<dbReference type="GO" id="GO:0003677">
    <property type="term" value="F:DNA binding"/>
    <property type="evidence" value="ECO:0007669"/>
    <property type="project" value="UniProtKB-KW"/>
</dbReference>
<dbReference type="InterPro" id="IPR050679">
    <property type="entry name" value="Bact_HTH_transcr_reg"/>
</dbReference>
<evidence type="ECO:0000259" key="4">
    <source>
        <dbReference type="PROSITE" id="PS50949"/>
    </source>
</evidence>
<dbReference type="SUPFAM" id="SSF46785">
    <property type="entry name" value="Winged helix' DNA-binding domain"/>
    <property type="match status" value="1"/>
</dbReference>
<sequence length="248" mass="28392">MESSKRPVLYKKASKDLLTKIQSGVWAVGDNLPSEAQLCEMLQVSRQTIRHALQHLQEAGYIHRQQGAATRVISTSSPRKFSQSFNSLGEILNYPRNTYRKNHIEEYVECDVQLQKLLDAPIGSAWYHIGAVRLEEESNLRLAWTDIYILQQFAKLTQNKNHGQHMVYAQIEEEYGVSMAKADVEIYASTFSKLHADLLGVEVGSPCLVVVRKYYDKDGQPFEVTLTQHPEHRYTFKMSLRSSNTENN</sequence>
<evidence type="ECO:0000313" key="5">
    <source>
        <dbReference type="EMBL" id="SMC30624.1"/>
    </source>
</evidence>
<dbReference type="STRING" id="1938817.SAMN06296008_101228"/>
<organism evidence="5 6">
    <name type="scientific">Polynucleobacter kasalickyi</name>
    <dbReference type="NCBI Taxonomy" id="1938817"/>
    <lineage>
        <taxon>Bacteria</taxon>
        <taxon>Pseudomonadati</taxon>
        <taxon>Pseudomonadota</taxon>
        <taxon>Betaproteobacteria</taxon>
        <taxon>Burkholderiales</taxon>
        <taxon>Burkholderiaceae</taxon>
        <taxon>Polynucleobacter</taxon>
    </lineage>
</organism>
<dbReference type="PROSITE" id="PS50949">
    <property type="entry name" value="HTH_GNTR"/>
    <property type="match status" value="1"/>
</dbReference>